<dbReference type="GeneID" id="97232635"/>
<dbReference type="InterPro" id="IPR005754">
    <property type="entry name" value="Sortase"/>
</dbReference>
<dbReference type="CDD" id="cd05829">
    <property type="entry name" value="Sortase_F"/>
    <property type="match status" value="1"/>
</dbReference>
<reference evidence="4 5" key="1">
    <citation type="submission" date="2015-08" db="EMBL/GenBank/DDBJ databases">
        <title>Genome sequence of the pristinamycin over-producing bacterium Streptomyces pristinaespiralis HCCB10218.</title>
        <authorList>
            <person name="Tian J."/>
            <person name="Yang J."/>
            <person name="Li L."/>
            <person name="Ruan L."/>
            <person name="Wei W."/>
            <person name="Zheng G."/>
            <person name="Wei Z."/>
            <person name="Yang S."/>
            <person name="Ge M."/>
            <person name="Jiang W."/>
            <person name="Lu Y."/>
        </authorList>
    </citation>
    <scope>NUCLEOTIDE SEQUENCE [LARGE SCALE GENOMIC DNA]</scope>
    <source>
        <strain evidence="4 5">HCCB 10218</strain>
    </source>
</reference>
<evidence type="ECO:0000256" key="3">
    <source>
        <dbReference type="SAM" id="Phobius"/>
    </source>
</evidence>
<name>A0A0M4DYA9_STRPR</name>
<dbReference type="SUPFAM" id="SSF63817">
    <property type="entry name" value="Sortase"/>
    <property type="match status" value="1"/>
</dbReference>
<dbReference type="PATRIC" id="fig|38300.4.peg.6603"/>
<keyword evidence="3" id="KW-0472">Membrane</keyword>
<dbReference type="KEGG" id="spri:SPRI_6314"/>
<organism evidence="4">
    <name type="scientific">Streptomyces pristinaespiralis</name>
    <dbReference type="NCBI Taxonomy" id="38300"/>
    <lineage>
        <taxon>Bacteria</taxon>
        <taxon>Bacillati</taxon>
        <taxon>Actinomycetota</taxon>
        <taxon>Actinomycetes</taxon>
        <taxon>Kitasatosporales</taxon>
        <taxon>Streptomycetaceae</taxon>
        <taxon>Streptomyces</taxon>
    </lineage>
</organism>
<dbReference type="STRING" id="38300.SPRI_6314"/>
<proteinExistence type="predicted"/>
<dbReference type="Gene3D" id="2.40.260.10">
    <property type="entry name" value="Sortase"/>
    <property type="match status" value="1"/>
</dbReference>
<evidence type="ECO:0000256" key="1">
    <source>
        <dbReference type="ARBA" id="ARBA00022801"/>
    </source>
</evidence>
<keyword evidence="3" id="KW-1133">Transmembrane helix</keyword>
<dbReference type="OrthoDB" id="525039at2"/>
<evidence type="ECO:0000313" key="4">
    <source>
        <dbReference type="EMBL" id="ALC24620.1"/>
    </source>
</evidence>
<dbReference type="AlphaFoldDB" id="A0A0M4DYA9"/>
<feature type="transmembrane region" description="Helical" evidence="3">
    <location>
        <begin position="20"/>
        <end position="38"/>
    </location>
</feature>
<sequence length="234" mass="24351">MALQQHPKEPAAKRPRGRSLLWPAAAAVLGILLIFNSVGTTDDADPTAAPLISVSAAPGAAPGTGPSAAPSASASTRPGLPRAEPTRLKILPIAVDAPFMPLSIGASGQLDAPPPDDNNLVGWFREGVTPGEAGTAIVAGHLDTKTGPGVFMNLSSLKPGSLVDVVRKDGTTVTFSVDEVESFSKSDFPNDRVYADTPDPQLRLITCGGEYDKKAKDYKENVVVFAHMVSSRKA</sequence>
<dbReference type="InterPro" id="IPR023365">
    <property type="entry name" value="Sortase_dom-sf"/>
</dbReference>
<dbReference type="RefSeq" id="WP_005320368.1">
    <property type="nucleotide sequence ID" value="NZ_CP011340.1"/>
</dbReference>
<keyword evidence="1" id="KW-0378">Hydrolase</keyword>
<dbReference type="Pfam" id="PF04203">
    <property type="entry name" value="Sortase"/>
    <property type="match status" value="1"/>
</dbReference>
<evidence type="ECO:0000313" key="5">
    <source>
        <dbReference type="Proteomes" id="UP000060513"/>
    </source>
</evidence>
<protein>
    <submittedName>
        <fullName evidence="4">Peptidase C60</fullName>
    </submittedName>
</protein>
<accession>A0A0M4DYA9</accession>
<keyword evidence="3" id="KW-0812">Transmembrane</keyword>
<dbReference type="GO" id="GO:0016787">
    <property type="term" value="F:hydrolase activity"/>
    <property type="evidence" value="ECO:0007669"/>
    <property type="project" value="UniProtKB-KW"/>
</dbReference>
<feature type="region of interest" description="Disordered" evidence="2">
    <location>
        <begin position="58"/>
        <end position="85"/>
    </location>
</feature>
<dbReference type="NCBIfam" id="NF033748">
    <property type="entry name" value="class_F_sortase"/>
    <property type="match status" value="1"/>
</dbReference>
<dbReference type="Proteomes" id="UP000060513">
    <property type="component" value="Chromosome"/>
</dbReference>
<gene>
    <name evidence="4" type="ORF">SPRI_6314</name>
</gene>
<feature type="compositionally biased region" description="Low complexity" evidence="2">
    <location>
        <begin position="58"/>
        <end position="79"/>
    </location>
</feature>
<dbReference type="InterPro" id="IPR042001">
    <property type="entry name" value="Sortase_F"/>
</dbReference>
<dbReference type="EMBL" id="CP011340">
    <property type="protein sequence ID" value="ALC24620.1"/>
    <property type="molecule type" value="Genomic_DNA"/>
</dbReference>
<dbReference type="OMA" id="CTGTFDH"/>
<evidence type="ECO:0000256" key="2">
    <source>
        <dbReference type="SAM" id="MobiDB-lite"/>
    </source>
</evidence>